<evidence type="ECO:0000256" key="3">
    <source>
        <dbReference type="ARBA" id="ARBA00022729"/>
    </source>
</evidence>
<evidence type="ECO:0000313" key="7">
    <source>
        <dbReference type="EMBL" id="MCF2564736.1"/>
    </source>
</evidence>
<dbReference type="Pfam" id="PF01103">
    <property type="entry name" value="Omp85"/>
    <property type="match status" value="1"/>
</dbReference>
<gene>
    <name evidence="7" type="ORF">I6E12_11575</name>
</gene>
<dbReference type="Gene3D" id="3.10.20.310">
    <property type="entry name" value="membrane protein fhac"/>
    <property type="match status" value="1"/>
</dbReference>
<dbReference type="InterPro" id="IPR039910">
    <property type="entry name" value="D15-like"/>
</dbReference>
<evidence type="ECO:0000259" key="6">
    <source>
        <dbReference type="Pfam" id="PF01103"/>
    </source>
</evidence>
<evidence type="ECO:0000256" key="1">
    <source>
        <dbReference type="ARBA" id="ARBA00004370"/>
    </source>
</evidence>
<sequence length="785" mass="88936">MHSTIKRYIYLLTGAVVISSCSMTKGVPDDDQLFIGLTKINYTDYEENDNYSATREEIDAALATAPNGAILGSSYHRLPFSFGLSVWNAFSADSSGLGHWMNKTFGKQPVLMSWVNPQLRAQVAKSVLRNHGYFHGNVDAEVVLQNNMKTAKIGYDVSFGHLFTLDSVRYVGFNREADSLIHATSASAIVRKGDPFVVANLDGERSRISNLLRNNGYYYYQPSYASYLADTFAVDGKVQLRFQLAEETPAQARHKWYIGRVNINMRKTYNEAFTDSMVYRYLTIRYAGRRPPVRPRVIIADMKIRPRQLYSYDDYLQSAQKINAMGLFSSTEFQFTPRDNSPSCDTLDLTLNCTFDKPWDSYIETNFNGSAIGRVGPEVKLGLVRRNAFHGGEKIDLSVHGSYEWATNSSSSMSNYEYGFDASIEFPRLIAPYFGGNSTQRYTLPDGRTVRLPRRFYATPSTVAKVSSNTIRRPGYYKMHIVSGKWAYNWQTSATSKHEFSPLTVKYQFMNSHTAEFDKVMEENPYLRATMQDYFVPEMRYSYTYTSPSTLRHPVRWTATVSESGNFTSLALLAFGKKWNEREKKLFKNPYSQFVKIETDFTKIWTLDASSQLLGHVNAGVLYCFGNTDWAPNTELFYVGGANSIRAFSVRGIGPGSFPGIEDKAMSYLMQNGDIKLVCNLEYRRNLFGSLYGAVFLDAGNVWNVRDNYGTSVPYATTKFKIQNVLREMAVGTGLGLRYDLDFLVLRLDWGIGIHVPYDTGKGGIYNVDGFKKNQTLHFAIGYPF</sequence>
<dbReference type="PANTHER" id="PTHR12815">
    <property type="entry name" value="SORTING AND ASSEMBLY MACHINERY SAMM50 PROTEIN FAMILY MEMBER"/>
    <property type="match status" value="1"/>
</dbReference>
<keyword evidence="3" id="KW-0732">Signal</keyword>
<comment type="caution">
    <text evidence="7">The sequence shown here is derived from an EMBL/GenBank/DDBJ whole genome shotgun (WGS) entry which is preliminary data.</text>
</comment>
<dbReference type="PANTHER" id="PTHR12815:SF47">
    <property type="entry name" value="TRANSLOCATION AND ASSEMBLY MODULE SUBUNIT TAMA"/>
    <property type="match status" value="1"/>
</dbReference>
<keyword evidence="5" id="KW-0998">Cell outer membrane</keyword>
<dbReference type="Proteomes" id="UP001200470">
    <property type="component" value="Unassembled WGS sequence"/>
</dbReference>
<dbReference type="EMBL" id="JADYTN010000035">
    <property type="protein sequence ID" value="MCF2564736.1"/>
    <property type="molecule type" value="Genomic_DNA"/>
</dbReference>
<keyword evidence="2" id="KW-0812">Transmembrane</keyword>
<keyword evidence="4" id="KW-0472">Membrane</keyword>
<keyword evidence="8" id="KW-1185">Reference proteome</keyword>
<reference evidence="7 8" key="1">
    <citation type="submission" date="2020-12" db="EMBL/GenBank/DDBJ databases">
        <title>Whole genome sequences of gut porcine anaerobes.</title>
        <authorList>
            <person name="Kubasova T."/>
            <person name="Jahodarova E."/>
            <person name="Rychlik I."/>
        </authorList>
    </citation>
    <scope>NUCLEOTIDE SEQUENCE [LARGE SCALE GENOMIC DNA]</scope>
    <source>
        <strain evidence="7 8">An925</strain>
    </source>
</reference>
<feature type="domain" description="Bacterial surface antigen (D15)" evidence="6">
    <location>
        <begin position="592"/>
        <end position="785"/>
    </location>
</feature>
<proteinExistence type="predicted"/>
<evidence type="ECO:0000256" key="2">
    <source>
        <dbReference type="ARBA" id="ARBA00022692"/>
    </source>
</evidence>
<name>A0ABS9CIA0_9BACT</name>
<comment type="subcellular location">
    <subcellularLocation>
        <location evidence="1">Membrane</location>
    </subcellularLocation>
</comment>
<dbReference type="InterPro" id="IPR000184">
    <property type="entry name" value="Bac_surfAg_D15"/>
</dbReference>
<dbReference type="Gene3D" id="2.40.160.50">
    <property type="entry name" value="membrane protein fhac: a member of the omp85/tpsb transporter family"/>
    <property type="match status" value="1"/>
</dbReference>
<evidence type="ECO:0000256" key="5">
    <source>
        <dbReference type="ARBA" id="ARBA00023237"/>
    </source>
</evidence>
<evidence type="ECO:0000256" key="4">
    <source>
        <dbReference type="ARBA" id="ARBA00023136"/>
    </source>
</evidence>
<dbReference type="PROSITE" id="PS51257">
    <property type="entry name" value="PROKAR_LIPOPROTEIN"/>
    <property type="match status" value="1"/>
</dbReference>
<organism evidence="7 8">
    <name type="scientific">Xylanibacter brevis</name>
    <dbReference type="NCBI Taxonomy" id="83231"/>
    <lineage>
        <taxon>Bacteria</taxon>
        <taxon>Pseudomonadati</taxon>
        <taxon>Bacteroidota</taxon>
        <taxon>Bacteroidia</taxon>
        <taxon>Bacteroidales</taxon>
        <taxon>Prevotellaceae</taxon>
        <taxon>Xylanibacter</taxon>
    </lineage>
</organism>
<protein>
    <submittedName>
        <fullName evidence="7">BamA/TamA family outer membrane protein</fullName>
    </submittedName>
</protein>
<evidence type="ECO:0000313" key="8">
    <source>
        <dbReference type="Proteomes" id="UP001200470"/>
    </source>
</evidence>
<accession>A0ABS9CIA0</accession>